<reference evidence="2 3" key="1">
    <citation type="journal article" date="2010" name="J. Bacteriol.">
        <title>Genome sequences of Pelagibaca bermudensis HTCC2601T and Maritimibacter alkaliphilus HTCC2654T, the type strains of two marine Roseobacter genera.</title>
        <authorList>
            <person name="Thrash J.C."/>
            <person name="Cho J.C."/>
            <person name="Ferriera S."/>
            <person name="Johnson J."/>
            <person name="Vergin K.L."/>
            <person name="Giovannoni S.J."/>
        </authorList>
    </citation>
    <scope>NUCLEOTIDE SEQUENCE [LARGE SCALE GENOMIC DNA]</scope>
    <source>
        <strain evidence="3">DSM 26914 / JCM 13377 / KCTC 12554 / HTCC2601</strain>
    </source>
</reference>
<evidence type="ECO:0000313" key="3">
    <source>
        <dbReference type="Proteomes" id="UP000006230"/>
    </source>
</evidence>
<sequence length="27" mass="2750">MAISSSVRASSSNLSSMPPISSCHLVT</sequence>
<organism evidence="2 3">
    <name type="scientific">Salipiger bermudensis (strain DSM 26914 / JCM 13377 / KCTC 12554 / HTCC2601)</name>
    <name type="common">Pelagibaca bermudensis</name>
    <dbReference type="NCBI Taxonomy" id="314265"/>
    <lineage>
        <taxon>Bacteria</taxon>
        <taxon>Pseudomonadati</taxon>
        <taxon>Pseudomonadota</taxon>
        <taxon>Alphaproteobacteria</taxon>
        <taxon>Rhodobacterales</taxon>
        <taxon>Roseobacteraceae</taxon>
        <taxon>Salipiger</taxon>
    </lineage>
</organism>
<evidence type="ECO:0000313" key="2">
    <source>
        <dbReference type="EMBL" id="EAU48615.1"/>
    </source>
</evidence>
<dbReference type="Proteomes" id="UP000006230">
    <property type="component" value="Unassembled WGS sequence"/>
</dbReference>
<proteinExistence type="predicted"/>
<feature type="region of interest" description="Disordered" evidence="1">
    <location>
        <begin position="1"/>
        <end position="27"/>
    </location>
</feature>
<keyword evidence="3" id="KW-1185">Reference proteome</keyword>
<name>Q0FWD7_SALBH</name>
<accession>Q0FWD7</accession>
<dbReference type="AlphaFoldDB" id="Q0FWD7"/>
<evidence type="ECO:0000256" key="1">
    <source>
        <dbReference type="SAM" id="MobiDB-lite"/>
    </source>
</evidence>
<comment type="caution">
    <text evidence="2">The sequence shown here is derived from an EMBL/GenBank/DDBJ whole genome shotgun (WGS) entry which is preliminary data.</text>
</comment>
<dbReference type="EMBL" id="AATQ01000001">
    <property type="protein sequence ID" value="EAU48615.1"/>
    <property type="molecule type" value="Genomic_DNA"/>
</dbReference>
<dbReference type="HOGENOM" id="CLU_3414885_0_0_5"/>
<gene>
    <name evidence="2" type="ORF">R2601_03543</name>
</gene>
<protein>
    <submittedName>
        <fullName evidence="2">Uncharacterized protein</fullName>
    </submittedName>
</protein>